<protein>
    <submittedName>
        <fullName evidence="2">Uncharacterized protein</fullName>
    </submittedName>
</protein>
<feature type="coiled-coil region" evidence="1">
    <location>
        <begin position="341"/>
        <end position="368"/>
    </location>
</feature>
<dbReference type="AlphaFoldDB" id="A0A1J4JLR0"/>
<keyword evidence="3" id="KW-1185">Reference proteome</keyword>
<gene>
    <name evidence="2" type="ORF">TRFO_33854</name>
</gene>
<organism evidence="2 3">
    <name type="scientific">Tritrichomonas foetus</name>
    <dbReference type="NCBI Taxonomy" id="1144522"/>
    <lineage>
        <taxon>Eukaryota</taxon>
        <taxon>Metamonada</taxon>
        <taxon>Parabasalia</taxon>
        <taxon>Tritrichomonadida</taxon>
        <taxon>Tritrichomonadidae</taxon>
        <taxon>Tritrichomonas</taxon>
    </lineage>
</organism>
<dbReference type="RefSeq" id="XP_068352762.1">
    <property type="nucleotide sequence ID" value="XM_068509318.1"/>
</dbReference>
<reference evidence="2" key="1">
    <citation type="submission" date="2016-10" db="EMBL/GenBank/DDBJ databases">
        <authorList>
            <person name="Benchimol M."/>
            <person name="Almeida L.G."/>
            <person name="Vasconcelos A.T."/>
            <person name="Perreira-Neves A."/>
            <person name="Rosa I.A."/>
            <person name="Tasca T."/>
            <person name="Bogo M.R."/>
            <person name="de Souza W."/>
        </authorList>
    </citation>
    <scope>NUCLEOTIDE SEQUENCE [LARGE SCALE GENOMIC DNA]</scope>
    <source>
        <strain evidence="2">K</strain>
    </source>
</reference>
<dbReference type="VEuPathDB" id="TrichDB:TRFO_33854"/>
<evidence type="ECO:0000256" key="1">
    <source>
        <dbReference type="SAM" id="Coils"/>
    </source>
</evidence>
<keyword evidence="1" id="KW-0175">Coiled coil</keyword>
<dbReference type="EMBL" id="MLAK01000994">
    <property type="protein sequence ID" value="OHS99625.1"/>
    <property type="molecule type" value="Genomic_DNA"/>
</dbReference>
<evidence type="ECO:0000313" key="2">
    <source>
        <dbReference type="EMBL" id="OHS99625.1"/>
    </source>
</evidence>
<feature type="coiled-coil region" evidence="1">
    <location>
        <begin position="90"/>
        <end position="117"/>
    </location>
</feature>
<dbReference type="Proteomes" id="UP000179807">
    <property type="component" value="Unassembled WGS sequence"/>
</dbReference>
<accession>A0A1J4JLR0</accession>
<comment type="caution">
    <text evidence="2">The sequence shown here is derived from an EMBL/GenBank/DDBJ whole genome shotgun (WGS) entry which is preliminary data.</text>
</comment>
<sequence length="505" mass="57457">MVLLFIIHYGLKIELELFKNLSGLLQNSLFQLLTYTKMLGGYSNSYTPVSSSSPPHPNYVTPKNRVVNPYVYQTPPLFSKAEQIGITQRKNQLEIEIASMKKRLKILQEQSSQVKSNAISIGELTQLKASIQSNLSTTNEKTLVSLMNEYIGIIHDNCELTATCAILTKLIKKGSNKRQKELEMSNQIAEAMDFSSITKVIFPDISKNIDLQRDSLIKTEILQLQNKLDGLKQELIKLDVATPATSLFCEAAGSYTRKTETEWQVRAIGTAQLRTQIQNLQRQIVDSSAFLKKIQDKIADEQAKLTLVKVKSSEAESKARSNNEANTINFKTQLSDMDQTISHLNQEIGISAEKYEKLEKELNDLANKKRYGFENDKEDEMGDNSDEDNEDENYEIDKLHVLDSPFNKNKKVSFDELTVKKAALEKEVQELRTKYSKRKASIKKKEASLKSQINILSDQYNANRKFLSQKSALYDQRNDSLLEKQMTSLMKKIDSSIMELQSEYA</sequence>
<proteinExistence type="predicted"/>
<name>A0A1J4JLR0_9EUKA</name>
<evidence type="ECO:0000313" key="3">
    <source>
        <dbReference type="Proteomes" id="UP000179807"/>
    </source>
</evidence>
<feature type="coiled-coil region" evidence="1">
    <location>
        <begin position="414"/>
        <end position="441"/>
    </location>
</feature>
<dbReference type="GeneID" id="94844022"/>